<keyword evidence="1 2" id="KW-0819">tRNA processing</keyword>
<evidence type="ECO:0000256" key="1">
    <source>
        <dbReference type="ARBA" id="ARBA00022694"/>
    </source>
</evidence>
<keyword evidence="2" id="KW-0436">Ligase</keyword>
<keyword evidence="2" id="KW-0067">ATP-binding</keyword>
<dbReference type="InterPro" id="IPR014729">
    <property type="entry name" value="Rossmann-like_a/b/a_fold"/>
</dbReference>
<keyword evidence="2" id="KW-0820">tRNA-binding</keyword>
<keyword evidence="2" id="KW-0547">Nucleotide-binding</keyword>
<comment type="caution">
    <text evidence="3">The sequence shown here is derived from an EMBL/GenBank/DDBJ whole genome shotgun (WGS) entry which is preliminary data.</text>
</comment>
<name>A0ABR6WRA1_9FIRM</name>
<feature type="binding site" evidence="2">
    <location>
        <position position="197"/>
    </location>
    <ligand>
        <name>ATP</name>
        <dbReference type="ChEBI" id="CHEBI:30616"/>
    </ligand>
</feature>
<proteinExistence type="inferred from homology"/>
<keyword evidence="2" id="KW-0694">RNA-binding</keyword>
<feature type="binding site" evidence="2">
    <location>
        <begin position="16"/>
        <end position="29"/>
    </location>
    <ligand>
        <name>ATP</name>
        <dbReference type="ChEBI" id="CHEBI:30616"/>
    </ligand>
</feature>
<dbReference type="Gene3D" id="3.40.50.620">
    <property type="entry name" value="HUPs"/>
    <property type="match status" value="1"/>
</dbReference>
<sequence length="425" mass="47479">MIYNNRRIALKILGVIAEYNPFHKGHAWQIGASKKASGCDAVMVLMSGSMTQRGDFALLNKWERARLALSAGVDLVCELPVAYAGQSAEAFAGGGVKILNATAVCDVLSFGSESGELEPLNQLAQLLAEESPEFKLLLKKKLATGVSFPTARMMAVNQLSDDASGTLLHAPNNILAVEYLKALHRTQSPIVPMTVKRQGAGYHSLSACDYLSASKIRSILIDALQRPEAAAAILKQLDRQLPYPLDDVFLPVKQTHRVGGDERLLDALRLLILSRDVDHLKNTPYVAEGLEHKIRDAVKTADTLAELIDAIVSKRIPHTRVRRILGNRVLELNKQTLATFQSDDFTPYLRVLGFNQNGREILKRIKDHSELPILTNLKTNENRLNDRQRELLYYDCRATDLHNLFYENGYNYHRDYTQSPIRLDL</sequence>
<comment type="catalytic activity">
    <reaction evidence="2">
        <text>cytidine(34) in elongator tRNA(Met) + acetate + ATP = N(4)-acetylcytidine(34) in elongator tRNA(Met) + AMP + diphosphate</text>
        <dbReference type="Rhea" id="RHEA:58144"/>
        <dbReference type="Rhea" id="RHEA-COMP:10693"/>
        <dbReference type="Rhea" id="RHEA-COMP:10694"/>
        <dbReference type="ChEBI" id="CHEBI:30089"/>
        <dbReference type="ChEBI" id="CHEBI:30616"/>
        <dbReference type="ChEBI" id="CHEBI:33019"/>
        <dbReference type="ChEBI" id="CHEBI:74900"/>
        <dbReference type="ChEBI" id="CHEBI:82748"/>
        <dbReference type="ChEBI" id="CHEBI:456215"/>
    </reaction>
</comment>
<dbReference type="SUPFAM" id="SSF52374">
    <property type="entry name" value="Nucleotidylyl transferase"/>
    <property type="match status" value="1"/>
</dbReference>
<comment type="function">
    <text evidence="2">Catalyzes the formation of N(4)-acetylcytidine (ac(4)C) at the wobble position of elongator tRNA(Met), using acetate and ATP as substrates. First activates an acetate ion to form acetyladenylate (Ac-AMP) and then transfers the acetyl group to tRNA to form ac(4)C34.</text>
</comment>
<dbReference type="HAMAP" id="MF_01539">
    <property type="entry name" value="TmcAL"/>
    <property type="match status" value="1"/>
</dbReference>
<dbReference type="EC" id="6.3.4.-" evidence="2"/>
<evidence type="ECO:0000313" key="3">
    <source>
        <dbReference type="EMBL" id="MBC3803120.1"/>
    </source>
</evidence>
<dbReference type="InterPro" id="IPR008513">
    <property type="entry name" value="tRNA(Met)_cyd_acetate_ligase"/>
</dbReference>
<dbReference type="Proteomes" id="UP000603234">
    <property type="component" value="Unassembled WGS sequence"/>
</dbReference>
<dbReference type="Pfam" id="PF05636">
    <property type="entry name" value="HIGH_NTase1"/>
    <property type="match status" value="1"/>
</dbReference>
<feature type="binding site" evidence="2">
    <location>
        <position position="111"/>
    </location>
    <ligand>
        <name>ATP</name>
        <dbReference type="ChEBI" id="CHEBI:30616"/>
    </ligand>
</feature>
<keyword evidence="2" id="KW-0963">Cytoplasm</keyword>
<organism evidence="3 4">
    <name type="scientific">Acetobacterium fimetarium</name>
    <dbReference type="NCBI Taxonomy" id="52691"/>
    <lineage>
        <taxon>Bacteria</taxon>
        <taxon>Bacillati</taxon>
        <taxon>Bacillota</taxon>
        <taxon>Clostridia</taxon>
        <taxon>Eubacteriales</taxon>
        <taxon>Eubacteriaceae</taxon>
        <taxon>Acetobacterium</taxon>
    </lineage>
</organism>
<evidence type="ECO:0000313" key="4">
    <source>
        <dbReference type="Proteomes" id="UP000603234"/>
    </source>
</evidence>
<accession>A0ABR6WRA1</accession>
<protein>
    <recommendedName>
        <fullName evidence="2">tRNA(Met) cytidine acetate ligase</fullName>
        <ecNumber evidence="2">6.3.4.-</ecNumber>
    </recommendedName>
</protein>
<comment type="subcellular location">
    <subcellularLocation>
        <location evidence="2">Cytoplasm</location>
    </subcellularLocation>
</comment>
<dbReference type="PANTHER" id="PTHR37825">
    <property type="entry name" value="TRNA(MET) CYTIDINE ACETATE LIGASE"/>
    <property type="match status" value="1"/>
</dbReference>
<dbReference type="EMBL" id="WJBC01000002">
    <property type="protein sequence ID" value="MBC3803120.1"/>
    <property type="molecule type" value="Genomic_DNA"/>
</dbReference>
<gene>
    <name evidence="2" type="primary">tmcAL</name>
    <name evidence="3" type="ORF">GH808_01505</name>
</gene>
<dbReference type="PANTHER" id="PTHR37825:SF1">
    <property type="entry name" value="TRNA(MET) CYTIDINE ACETATE LIGASE"/>
    <property type="match status" value="1"/>
</dbReference>
<comment type="similarity">
    <text evidence="2">Belongs to the TmcAL family.</text>
</comment>
<feature type="binding site" evidence="2">
    <location>
        <position position="172"/>
    </location>
    <ligand>
        <name>ATP</name>
        <dbReference type="ChEBI" id="CHEBI:30616"/>
    </ligand>
</feature>
<reference evidence="3 4" key="1">
    <citation type="journal article" date="2020" name="mSystems">
        <title>Defining Genomic and Predicted Metabolic Features of the Acetobacterium Genus.</title>
        <authorList>
            <person name="Ross D.E."/>
            <person name="Marshall C.W."/>
            <person name="Gulliver D."/>
            <person name="May H.D."/>
            <person name="Norman R.S."/>
        </authorList>
    </citation>
    <scope>NUCLEOTIDE SEQUENCE [LARGE SCALE GENOMIC DNA]</scope>
    <source>
        <strain evidence="3 4">DSM 8238</strain>
    </source>
</reference>
<comment type="caution">
    <text evidence="2">Lacks conserved residue(s) required for the propagation of feature annotation.</text>
</comment>
<keyword evidence="4" id="KW-1185">Reference proteome</keyword>
<evidence type="ECO:0000256" key="2">
    <source>
        <dbReference type="HAMAP-Rule" id="MF_01539"/>
    </source>
</evidence>